<dbReference type="AlphaFoldDB" id="A0A3N1KZB7"/>
<evidence type="ECO:0000256" key="1">
    <source>
        <dbReference type="SAM" id="SignalP"/>
    </source>
</evidence>
<keyword evidence="3" id="KW-1185">Reference proteome</keyword>
<sequence>MIRMAFCLPFAIMALLTSLPVAGQTATCTPQCVQSYQARGLPAWEAQRVCRCTGAGGGTAANCVTTTGTCRMSTAVQPGTACVCASAQGPVAGRAQ</sequence>
<protein>
    <submittedName>
        <fullName evidence="2">Uncharacterized protein</fullName>
    </submittedName>
</protein>
<evidence type="ECO:0000313" key="2">
    <source>
        <dbReference type="EMBL" id="ROP83536.1"/>
    </source>
</evidence>
<keyword evidence="1" id="KW-0732">Signal</keyword>
<name>A0A3N1KZB7_9PROT</name>
<dbReference type="Proteomes" id="UP000278222">
    <property type="component" value="Unassembled WGS sequence"/>
</dbReference>
<organism evidence="2 3">
    <name type="scientific">Stella humosa</name>
    <dbReference type="NCBI Taxonomy" id="94"/>
    <lineage>
        <taxon>Bacteria</taxon>
        <taxon>Pseudomonadati</taxon>
        <taxon>Pseudomonadota</taxon>
        <taxon>Alphaproteobacteria</taxon>
        <taxon>Rhodospirillales</taxon>
        <taxon>Stellaceae</taxon>
        <taxon>Stella</taxon>
    </lineage>
</organism>
<evidence type="ECO:0000313" key="3">
    <source>
        <dbReference type="Proteomes" id="UP000278222"/>
    </source>
</evidence>
<dbReference type="RefSeq" id="WP_170221606.1">
    <property type="nucleotide sequence ID" value="NZ_AP019700.1"/>
</dbReference>
<reference evidence="2 3" key="1">
    <citation type="submission" date="2018-11" db="EMBL/GenBank/DDBJ databases">
        <title>Genomic Encyclopedia of Type Strains, Phase IV (KMG-IV): sequencing the most valuable type-strain genomes for metagenomic binning, comparative biology and taxonomic classification.</title>
        <authorList>
            <person name="Goeker M."/>
        </authorList>
    </citation>
    <scope>NUCLEOTIDE SEQUENCE [LARGE SCALE GENOMIC DNA]</scope>
    <source>
        <strain evidence="2 3">DSM 5900</strain>
    </source>
</reference>
<feature type="chain" id="PRO_5017995087" evidence="1">
    <location>
        <begin position="24"/>
        <end position="96"/>
    </location>
</feature>
<dbReference type="EMBL" id="RJKX01000016">
    <property type="protein sequence ID" value="ROP83536.1"/>
    <property type="molecule type" value="Genomic_DNA"/>
</dbReference>
<comment type="caution">
    <text evidence="2">The sequence shown here is derived from an EMBL/GenBank/DDBJ whole genome shotgun (WGS) entry which is preliminary data.</text>
</comment>
<gene>
    <name evidence="2" type="ORF">EDC65_4184</name>
</gene>
<feature type="signal peptide" evidence="1">
    <location>
        <begin position="1"/>
        <end position="23"/>
    </location>
</feature>
<proteinExistence type="predicted"/>
<accession>A0A3N1KZB7</accession>